<dbReference type="OrthoDB" id="9805604at2"/>
<proteinExistence type="predicted"/>
<accession>A0A5E8HC28</accession>
<dbReference type="RefSeq" id="WP_015678292.1">
    <property type="nucleotide sequence ID" value="NZ_AOGX02000024.1"/>
</dbReference>
<protein>
    <recommendedName>
        <fullName evidence="3">Glycosyltransferase family 28 C-terminal domain protein</fullName>
    </recommendedName>
</protein>
<dbReference type="AlphaFoldDB" id="A0A5E8HC28"/>
<dbReference type="EMBL" id="AOGX02000024">
    <property type="protein sequence ID" value="EOQ88278.1"/>
    <property type="molecule type" value="Genomic_DNA"/>
</dbReference>
<gene>
    <name evidence="1" type="ORF">LEP1GSC202_3369</name>
</gene>
<sequence>MILIFSEALLTTGLGHLGRCTALAEILLEKGNQDIRIILHTDESFPNWSYPCPIYKEDWMDLNILPKLIESLSVKDSKNSVVIYIDSYLAPASIYEELKKISQELVCIDDYNRIPYPIGSTILNPGYPGLFIEYDKSKYKVLTGKKEVLLRKPFRDEFVIPKRNNPPLKILITLGGADPNLYSEAFLNILSKEFPELEKHLIIGPGFSNENNLASLSDSKTFLYKNLSAMEMRDLMLKMDFAITAGGQTTYELDRCGVPMVMIKTFENQEGNIRGFSEFQGFMEITNPGQIIDVIHDFILKLSP</sequence>
<name>A0A5E8HC28_9LEPT</name>
<evidence type="ECO:0008006" key="3">
    <source>
        <dbReference type="Google" id="ProtNLM"/>
    </source>
</evidence>
<dbReference type="SUPFAM" id="SSF53756">
    <property type="entry name" value="UDP-Glycosyltransferase/glycogen phosphorylase"/>
    <property type="match status" value="1"/>
</dbReference>
<dbReference type="Proteomes" id="UP000013996">
    <property type="component" value="Unassembled WGS sequence"/>
</dbReference>
<evidence type="ECO:0000313" key="2">
    <source>
        <dbReference type="Proteomes" id="UP000013996"/>
    </source>
</evidence>
<organism evidence="1 2">
    <name type="scientific">Leptospira yanagawae serovar Saopaulo str. Sao Paulo = ATCC 700523</name>
    <dbReference type="NCBI Taxonomy" id="1249483"/>
    <lineage>
        <taxon>Bacteria</taxon>
        <taxon>Pseudomonadati</taxon>
        <taxon>Spirochaetota</taxon>
        <taxon>Spirochaetia</taxon>
        <taxon>Leptospirales</taxon>
        <taxon>Leptospiraceae</taxon>
        <taxon>Leptospira</taxon>
    </lineage>
</organism>
<dbReference type="Gene3D" id="3.40.50.2000">
    <property type="entry name" value="Glycogen Phosphorylase B"/>
    <property type="match status" value="1"/>
</dbReference>
<reference evidence="1 2" key="1">
    <citation type="submission" date="2013-04" db="EMBL/GenBank/DDBJ databases">
        <authorList>
            <person name="Harkins D.M."/>
            <person name="Durkin A.S."/>
            <person name="Brinkac L.M."/>
            <person name="Haft D.H."/>
            <person name="Selengut J.D."/>
            <person name="Sanka R."/>
            <person name="DePew J."/>
            <person name="Purushe J."/>
            <person name="Hartskeerl R.A."/>
            <person name="Ahmed A."/>
            <person name="van der Linden H."/>
            <person name="Goris M.G.A."/>
            <person name="Vinetz J.M."/>
            <person name="Sutton G.G."/>
            <person name="Nierman W.C."/>
            <person name="Fouts D.E."/>
        </authorList>
    </citation>
    <scope>NUCLEOTIDE SEQUENCE [LARGE SCALE GENOMIC DNA]</scope>
    <source>
        <strain evidence="1 2">Sao Paulo</strain>
    </source>
</reference>
<evidence type="ECO:0000313" key="1">
    <source>
        <dbReference type="EMBL" id="EOQ88278.1"/>
    </source>
</evidence>
<comment type="caution">
    <text evidence="1">The sequence shown here is derived from an EMBL/GenBank/DDBJ whole genome shotgun (WGS) entry which is preliminary data.</text>
</comment>
<dbReference type="Gene3D" id="3.40.50.11190">
    <property type="match status" value="1"/>
</dbReference>
<dbReference type="STRING" id="1249483.LEP1GSC202_3369"/>